<protein>
    <submittedName>
        <fullName evidence="2">Nucleoprotein TPR</fullName>
    </submittedName>
</protein>
<accession>A0A4Z2E5P1</accession>
<organism evidence="2 3">
    <name type="scientific">Liparis tanakae</name>
    <name type="common">Tanaka's snailfish</name>
    <dbReference type="NCBI Taxonomy" id="230148"/>
    <lineage>
        <taxon>Eukaryota</taxon>
        <taxon>Metazoa</taxon>
        <taxon>Chordata</taxon>
        <taxon>Craniata</taxon>
        <taxon>Vertebrata</taxon>
        <taxon>Euteleostomi</taxon>
        <taxon>Actinopterygii</taxon>
        <taxon>Neopterygii</taxon>
        <taxon>Teleostei</taxon>
        <taxon>Neoteleostei</taxon>
        <taxon>Acanthomorphata</taxon>
        <taxon>Eupercaria</taxon>
        <taxon>Perciformes</taxon>
        <taxon>Cottioidei</taxon>
        <taxon>Cottales</taxon>
        <taxon>Liparidae</taxon>
        <taxon>Liparis</taxon>
    </lineage>
</organism>
<name>A0A4Z2E5P1_9TELE</name>
<evidence type="ECO:0000256" key="1">
    <source>
        <dbReference type="SAM" id="MobiDB-lite"/>
    </source>
</evidence>
<feature type="region of interest" description="Disordered" evidence="1">
    <location>
        <begin position="1"/>
        <end position="74"/>
    </location>
</feature>
<dbReference type="AlphaFoldDB" id="A0A4Z2E5P1"/>
<comment type="caution">
    <text evidence="2">The sequence shown here is derived from an EMBL/GenBank/DDBJ whole genome shotgun (WGS) entry which is preliminary data.</text>
</comment>
<feature type="compositionally biased region" description="Basic and acidic residues" evidence="1">
    <location>
        <begin position="63"/>
        <end position="74"/>
    </location>
</feature>
<dbReference type="Proteomes" id="UP000314294">
    <property type="component" value="Unassembled WGS sequence"/>
</dbReference>
<feature type="compositionally biased region" description="Polar residues" evidence="1">
    <location>
        <begin position="48"/>
        <end position="61"/>
    </location>
</feature>
<proteinExistence type="predicted"/>
<evidence type="ECO:0000313" key="3">
    <source>
        <dbReference type="Proteomes" id="UP000314294"/>
    </source>
</evidence>
<sequence>MVSVVLQTEDFPVLEEGDDGSASQSIMMYQEGADVTDPGTETEESLGASDSTQRPADSQTGCKIRERSSNSRRP</sequence>
<gene>
    <name evidence="2" type="primary">Tpr_0</name>
    <name evidence="2" type="ORF">EYF80_065798</name>
</gene>
<keyword evidence="3" id="KW-1185">Reference proteome</keyword>
<reference evidence="2 3" key="1">
    <citation type="submission" date="2019-03" db="EMBL/GenBank/DDBJ databases">
        <title>First draft genome of Liparis tanakae, snailfish: a comprehensive survey of snailfish specific genes.</title>
        <authorList>
            <person name="Kim W."/>
            <person name="Song I."/>
            <person name="Jeong J.-H."/>
            <person name="Kim D."/>
            <person name="Kim S."/>
            <person name="Ryu S."/>
            <person name="Song J.Y."/>
            <person name="Lee S.K."/>
        </authorList>
    </citation>
    <scope>NUCLEOTIDE SEQUENCE [LARGE SCALE GENOMIC DNA]</scope>
    <source>
        <tissue evidence="2">Muscle</tissue>
    </source>
</reference>
<evidence type="ECO:0000313" key="2">
    <source>
        <dbReference type="EMBL" id="TNN24079.1"/>
    </source>
</evidence>
<dbReference type="EMBL" id="SRLO01016489">
    <property type="protein sequence ID" value="TNN24079.1"/>
    <property type="molecule type" value="Genomic_DNA"/>
</dbReference>